<proteinExistence type="predicted"/>
<dbReference type="EMBL" id="JANEYF010004502">
    <property type="protein sequence ID" value="KAJ8930998.1"/>
    <property type="molecule type" value="Genomic_DNA"/>
</dbReference>
<keyword evidence="1" id="KW-1133">Transmembrane helix</keyword>
<evidence type="ECO:0000256" key="1">
    <source>
        <dbReference type="SAM" id="Phobius"/>
    </source>
</evidence>
<dbReference type="Proteomes" id="UP001162156">
    <property type="component" value="Unassembled WGS sequence"/>
</dbReference>
<organism evidence="2 3">
    <name type="scientific">Rhamnusium bicolor</name>
    <dbReference type="NCBI Taxonomy" id="1586634"/>
    <lineage>
        <taxon>Eukaryota</taxon>
        <taxon>Metazoa</taxon>
        <taxon>Ecdysozoa</taxon>
        <taxon>Arthropoda</taxon>
        <taxon>Hexapoda</taxon>
        <taxon>Insecta</taxon>
        <taxon>Pterygota</taxon>
        <taxon>Neoptera</taxon>
        <taxon>Endopterygota</taxon>
        <taxon>Coleoptera</taxon>
        <taxon>Polyphaga</taxon>
        <taxon>Cucujiformia</taxon>
        <taxon>Chrysomeloidea</taxon>
        <taxon>Cerambycidae</taxon>
        <taxon>Lepturinae</taxon>
        <taxon>Rhagiini</taxon>
        <taxon>Rhamnusium</taxon>
    </lineage>
</organism>
<feature type="transmembrane region" description="Helical" evidence="1">
    <location>
        <begin position="53"/>
        <end position="76"/>
    </location>
</feature>
<evidence type="ECO:0000313" key="3">
    <source>
        <dbReference type="Proteomes" id="UP001162156"/>
    </source>
</evidence>
<dbReference type="PANTHER" id="PTHR41155:SF1">
    <property type="entry name" value="FI19525P1"/>
    <property type="match status" value="1"/>
</dbReference>
<keyword evidence="1" id="KW-0472">Membrane</keyword>
<dbReference type="AlphaFoldDB" id="A0AAV8WWB1"/>
<name>A0AAV8WWB1_9CUCU</name>
<keyword evidence="1" id="KW-0812">Transmembrane</keyword>
<protein>
    <submittedName>
        <fullName evidence="2">Uncharacterized protein</fullName>
    </submittedName>
</protein>
<reference evidence="2" key="1">
    <citation type="journal article" date="2023" name="Insect Mol. Biol.">
        <title>Genome sequencing provides insights into the evolution of gene families encoding plant cell wall-degrading enzymes in longhorned beetles.</title>
        <authorList>
            <person name="Shin N.R."/>
            <person name="Okamura Y."/>
            <person name="Kirsch R."/>
            <person name="Pauchet Y."/>
        </authorList>
    </citation>
    <scope>NUCLEOTIDE SEQUENCE</scope>
    <source>
        <strain evidence="2">RBIC_L_NR</strain>
    </source>
</reference>
<dbReference type="PANTHER" id="PTHR41155">
    <property type="entry name" value="FI19525P1"/>
    <property type="match status" value="1"/>
</dbReference>
<sequence>RSSRARAPSHYSYRSGVAPSVASTAKSRSSRKAGVSVEAMAAPNPFCPNIKGMVLGIIFLIFGFLTLIGSLIYCVVICKDVKRPSEINPEDLYWTHHWQKNIGSSEIHYKADEKYGDDRYSDRYSVSKLSGKYSDRNGRY</sequence>
<evidence type="ECO:0000313" key="2">
    <source>
        <dbReference type="EMBL" id="KAJ8930998.1"/>
    </source>
</evidence>
<gene>
    <name evidence="2" type="ORF">NQ314_016168</name>
</gene>
<comment type="caution">
    <text evidence="2">The sequence shown here is derived from an EMBL/GenBank/DDBJ whole genome shotgun (WGS) entry which is preliminary data.</text>
</comment>
<accession>A0AAV8WWB1</accession>
<keyword evidence="3" id="KW-1185">Reference proteome</keyword>
<feature type="non-terminal residue" evidence="2">
    <location>
        <position position="1"/>
    </location>
</feature>